<evidence type="ECO:0000256" key="1">
    <source>
        <dbReference type="ARBA" id="ARBA00005417"/>
    </source>
</evidence>
<dbReference type="PROSITE" id="PS50893">
    <property type="entry name" value="ABC_TRANSPORTER_2"/>
    <property type="match status" value="1"/>
</dbReference>
<evidence type="ECO:0000256" key="3">
    <source>
        <dbReference type="ARBA" id="ARBA00022741"/>
    </source>
</evidence>
<dbReference type="Proteomes" id="UP000244496">
    <property type="component" value="Chromosome"/>
</dbReference>
<dbReference type="AlphaFoldDB" id="A0A2S0UMR8"/>
<evidence type="ECO:0000259" key="5">
    <source>
        <dbReference type="PROSITE" id="PS50893"/>
    </source>
</evidence>
<dbReference type="SMART" id="SM00382">
    <property type="entry name" value="AAA"/>
    <property type="match status" value="1"/>
</dbReference>
<evidence type="ECO:0000256" key="4">
    <source>
        <dbReference type="ARBA" id="ARBA00022840"/>
    </source>
</evidence>
<keyword evidence="2" id="KW-0813">Transport</keyword>
<evidence type="ECO:0000256" key="2">
    <source>
        <dbReference type="ARBA" id="ARBA00022448"/>
    </source>
</evidence>
<dbReference type="GO" id="GO:0043190">
    <property type="term" value="C:ATP-binding cassette (ABC) transporter complex"/>
    <property type="evidence" value="ECO:0007669"/>
    <property type="project" value="TreeGrafter"/>
</dbReference>
<dbReference type="OrthoDB" id="9782163at2"/>
<gene>
    <name evidence="6" type="ORF">HYN69_11860</name>
</gene>
<dbReference type="Gene3D" id="3.40.50.300">
    <property type="entry name" value="P-loop containing nucleotide triphosphate hydrolases"/>
    <property type="match status" value="1"/>
</dbReference>
<accession>A0A2S0UMR8</accession>
<dbReference type="EMBL" id="CP028918">
    <property type="protein sequence ID" value="AWB49105.1"/>
    <property type="molecule type" value="Genomic_DNA"/>
</dbReference>
<dbReference type="SUPFAM" id="SSF52540">
    <property type="entry name" value="P-loop containing nucleoside triphosphate hydrolases"/>
    <property type="match status" value="1"/>
</dbReference>
<dbReference type="InterPro" id="IPR050095">
    <property type="entry name" value="ECF_ABC_transporter_ATP-bd"/>
</dbReference>
<dbReference type="RefSeq" id="WP_108435922.1">
    <property type="nucleotide sequence ID" value="NZ_CP028918.1"/>
</dbReference>
<dbReference type="GO" id="GO:0016887">
    <property type="term" value="F:ATP hydrolysis activity"/>
    <property type="evidence" value="ECO:0007669"/>
    <property type="project" value="InterPro"/>
</dbReference>
<dbReference type="InterPro" id="IPR027417">
    <property type="entry name" value="P-loop_NTPase"/>
</dbReference>
<evidence type="ECO:0000313" key="7">
    <source>
        <dbReference type="Proteomes" id="UP000244496"/>
    </source>
</evidence>
<evidence type="ECO:0000313" key="6">
    <source>
        <dbReference type="EMBL" id="AWB49105.1"/>
    </source>
</evidence>
<name>A0A2S0UMR8_9RHOB</name>
<organism evidence="6 7">
    <name type="scientific">Paragemmobacter aquarius</name>
    <dbReference type="NCBI Taxonomy" id="2169400"/>
    <lineage>
        <taxon>Bacteria</taxon>
        <taxon>Pseudomonadati</taxon>
        <taxon>Pseudomonadota</taxon>
        <taxon>Alphaproteobacteria</taxon>
        <taxon>Rhodobacterales</taxon>
        <taxon>Paracoccaceae</taxon>
        <taxon>Paragemmobacter</taxon>
    </lineage>
</organism>
<reference evidence="6 7" key="1">
    <citation type="submission" date="2018-04" db="EMBL/GenBank/DDBJ databases">
        <title>Genome sequencing of Gemmobacter.</title>
        <authorList>
            <person name="Yi H."/>
            <person name="Baek M.-G."/>
        </authorList>
    </citation>
    <scope>NUCLEOTIDE SEQUENCE [LARGE SCALE GENOMIC DNA]</scope>
    <source>
        <strain evidence="6 7">HYN0069</strain>
    </source>
</reference>
<dbReference type="PANTHER" id="PTHR43553:SF24">
    <property type="entry name" value="ENERGY-COUPLING FACTOR TRANSPORTER ATP-BINDING PROTEIN ECFA1"/>
    <property type="match status" value="1"/>
</dbReference>
<proteinExistence type="inferred from homology"/>
<keyword evidence="7" id="KW-1185">Reference proteome</keyword>
<sequence length="246" mass="25991">MAGTATTASGGITLSGVSYAVTGREILSNLSLSLTERRIGIIGRNGSGKTTLLRLMAGLIGPTKGRVSVDGIDPADRKAMLPRLGILFQNPDHMILFPTVAEELAFGLRQMGLPEAQARSRALACLLSEGRAHWADAPTASLSQGQKHYLCLLSVLLMQPDTILLDEPFAGLDLPTQSRLSRRLNGLPQRLVTISHDPAAVATADRVLWLDAGRIHADGPPATVLPAFTAEMARVGEADADTDLAG</sequence>
<protein>
    <submittedName>
        <fullName evidence="6">Cobalt ABC transporter</fullName>
    </submittedName>
</protein>
<dbReference type="PANTHER" id="PTHR43553">
    <property type="entry name" value="HEAVY METAL TRANSPORTER"/>
    <property type="match status" value="1"/>
</dbReference>
<keyword evidence="3" id="KW-0547">Nucleotide-binding</keyword>
<dbReference type="Pfam" id="PF00005">
    <property type="entry name" value="ABC_tran"/>
    <property type="match status" value="1"/>
</dbReference>
<dbReference type="GO" id="GO:0005524">
    <property type="term" value="F:ATP binding"/>
    <property type="evidence" value="ECO:0007669"/>
    <property type="project" value="UniProtKB-KW"/>
</dbReference>
<dbReference type="KEGG" id="geh:HYN69_11860"/>
<dbReference type="InterPro" id="IPR003593">
    <property type="entry name" value="AAA+_ATPase"/>
</dbReference>
<keyword evidence="4" id="KW-0067">ATP-binding</keyword>
<dbReference type="GO" id="GO:0042626">
    <property type="term" value="F:ATPase-coupled transmembrane transporter activity"/>
    <property type="evidence" value="ECO:0007669"/>
    <property type="project" value="TreeGrafter"/>
</dbReference>
<dbReference type="InterPro" id="IPR003439">
    <property type="entry name" value="ABC_transporter-like_ATP-bd"/>
</dbReference>
<comment type="similarity">
    <text evidence="1">Belongs to the ABC transporter superfamily.</text>
</comment>
<dbReference type="CDD" id="cd03225">
    <property type="entry name" value="ABC_cobalt_CbiO_domain1"/>
    <property type="match status" value="1"/>
</dbReference>
<dbReference type="InterPro" id="IPR015856">
    <property type="entry name" value="ABC_transpr_CbiO/EcfA_su"/>
</dbReference>
<feature type="domain" description="ABC transporter" evidence="5">
    <location>
        <begin position="12"/>
        <end position="237"/>
    </location>
</feature>